<dbReference type="AlphaFoldDB" id="A0A1I6UWG8"/>
<reference evidence="2 3" key="1">
    <citation type="submission" date="2016-10" db="EMBL/GenBank/DDBJ databases">
        <authorList>
            <person name="de Groot N.N."/>
        </authorList>
    </citation>
    <scope>NUCLEOTIDE SEQUENCE [LARGE SCALE GENOMIC DNA]</scope>
    <source>
        <strain evidence="2 3">DSM 22789</strain>
    </source>
</reference>
<protein>
    <submittedName>
        <fullName evidence="2">Cupin domain-containing protein</fullName>
    </submittedName>
</protein>
<dbReference type="Proteomes" id="UP000198785">
    <property type="component" value="Unassembled WGS sequence"/>
</dbReference>
<keyword evidence="3" id="KW-1185">Reference proteome</keyword>
<organism evidence="2 3">
    <name type="scientific">Sphingobacterium wenxiniae</name>
    <dbReference type="NCBI Taxonomy" id="683125"/>
    <lineage>
        <taxon>Bacteria</taxon>
        <taxon>Pseudomonadati</taxon>
        <taxon>Bacteroidota</taxon>
        <taxon>Sphingobacteriia</taxon>
        <taxon>Sphingobacteriales</taxon>
        <taxon>Sphingobacteriaceae</taxon>
        <taxon>Sphingobacterium</taxon>
    </lineage>
</organism>
<proteinExistence type="predicted"/>
<gene>
    <name evidence="2" type="ORF">SAMN05660206_11086</name>
</gene>
<evidence type="ECO:0000313" key="3">
    <source>
        <dbReference type="Proteomes" id="UP000198785"/>
    </source>
</evidence>
<accession>A0A1I6UWG8</accession>
<dbReference type="STRING" id="683125.SAMN05660206_11086"/>
<dbReference type="RefSeq" id="WP_093366737.1">
    <property type="nucleotide sequence ID" value="NZ_FOZZ01000010.1"/>
</dbReference>
<evidence type="ECO:0000259" key="1">
    <source>
        <dbReference type="Pfam" id="PF07883"/>
    </source>
</evidence>
<dbReference type="InterPro" id="IPR011051">
    <property type="entry name" value="RmlC_Cupin_sf"/>
</dbReference>
<dbReference type="EMBL" id="FOZZ01000010">
    <property type="protein sequence ID" value="SFT05766.1"/>
    <property type="molecule type" value="Genomic_DNA"/>
</dbReference>
<dbReference type="OrthoDB" id="799474at2"/>
<dbReference type="Gene3D" id="2.60.120.10">
    <property type="entry name" value="Jelly Rolls"/>
    <property type="match status" value="1"/>
</dbReference>
<dbReference type="InterPro" id="IPR014710">
    <property type="entry name" value="RmlC-like_jellyroll"/>
</dbReference>
<feature type="domain" description="Cupin type-2" evidence="1">
    <location>
        <begin position="32"/>
        <end position="80"/>
    </location>
</feature>
<dbReference type="Pfam" id="PF07883">
    <property type="entry name" value="Cupin_2"/>
    <property type="match status" value="1"/>
</dbReference>
<evidence type="ECO:0000313" key="2">
    <source>
        <dbReference type="EMBL" id="SFT05766.1"/>
    </source>
</evidence>
<name>A0A1I6UWG8_9SPHI</name>
<sequence length="100" mass="11364">MEKIIIPTVSVLATGTDFAAKQMQANANEVMPLHHANLESILFIYEGECILRMNDEELLLKPGEAVVIPPLIKHQIKAVKDYKGIHFMPKDIKFEFFKNV</sequence>
<dbReference type="InterPro" id="IPR013096">
    <property type="entry name" value="Cupin_2"/>
</dbReference>
<dbReference type="SUPFAM" id="SSF51182">
    <property type="entry name" value="RmlC-like cupins"/>
    <property type="match status" value="1"/>
</dbReference>